<evidence type="ECO:0000313" key="3">
    <source>
        <dbReference type="Proteomes" id="UP000676601"/>
    </source>
</evidence>
<organism evidence="2 3">
    <name type="scientific">Paenibacillus cineris</name>
    <dbReference type="NCBI Taxonomy" id="237530"/>
    <lineage>
        <taxon>Bacteria</taxon>
        <taxon>Bacillati</taxon>
        <taxon>Bacillota</taxon>
        <taxon>Bacilli</taxon>
        <taxon>Bacillales</taxon>
        <taxon>Paenibacillaceae</taxon>
        <taxon>Paenibacillus</taxon>
    </lineage>
</organism>
<accession>A0ABQ4LN82</accession>
<keyword evidence="3" id="KW-1185">Reference proteome</keyword>
<comment type="caution">
    <text evidence="2">The sequence shown here is derived from an EMBL/GenBank/DDBJ whole genome shotgun (WGS) entry which is preliminary data.</text>
</comment>
<dbReference type="EMBL" id="BORU01000005">
    <property type="protein sequence ID" value="GIO57972.1"/>
    <property type="molecule type" value="Genomic_DNA"/>
</dbReference>
<name>A0ABQ4LN82_9BACL</name>
<sequence length="128" mass="14765">MSGKVIQNDEQYEKAQEAIIKIALELEDPLLSPEKRAKKQQIYDRTTDLMMRYRRGGLVLEFPYLKEAYEQIGYQWQEREPESAQRVDMVQQADTGSNGTHGKSEPLEEQPEAEAITSASKIMAWLDE</sequence>
<evidence type="ECO:0000256" key="1">
    <source>
        <dbReference type="SAM" id="MobiDB-lite"/>
    </source>
</evidence>
<evidence type="ECO:0000313" key="2">
    <source>
        <dbReference type="EMBL" id="GIO57972.1"/>
    </source>
</evidence>
<gene>
    <name evidence="2" type="ORF">J21TS7_62900</name>
</gene>
<dbReference type="RefSeq" id="WP_212985989.1">
    <property type="nucleotide sequence ID" value="NZ_BORU01000005.1"/>
</dbReference>
<dbReference type="Proteomes" id="UP000676601">
    <property type="component" value="Unassembled WGS sequence"/>
</dbReference>
<protein>
    <submittedName>
        <fullName evidence="2">Uncharacterized protein</fullName>
    </submittedName>
</protein>
<feature type="region of interest" description="Disordered" evidence="1">
    <location>
        <begin position="80"/>
        <end position="116"/>
    </location>
</feature>
<feature type="compositionally biased region" description="Polar residues" evidence="1">
    <location>
        <begin position="92"/>
        <end position="101"/>
    </location>
</feature>
<reference evidence="2 3" key="1">
    <citation type="submission" date="2021-03" db="EMBL/GenBank/DDBJ databases">
        <title>Antimicrobial resistance genes in bacteria isolated from Japanese honey, and their potential for conferring macrolide and lincosamide resistance in the American foulbrood pathogen Paenibacillus larvae.</title>
        <authorList>
            <person name="Okamoto M."/>
            <person name="Kumagai M."/>
            <person name="Kanamori H."/>
            <person name="Takamatsu D."/>
        </authorList>
    </citation>
    <scope>NUCLEOTIDE SEQUENCE [LARGE SCALE GENOMIC DNA]</scope>
    <source>
        <strain evidence="2 3">J21TS7</strain>
    </source>
</reference>
<proteinExistence type="predicted"/>